<feature type="transmembrane region" description="Helical" evidence="6">
    <location>
        <begin position="322"/>
        <end position="342"/>
    </location>
</feature>
<keyword evidence="3 6" id="KW-0812">Transmembrane</keyword>
<comment type="caution">
    <text evidence="7">The sequence shown here is derived from an EMBL/GenBank/DDBJ whole genome shotgun (WGS) entry which is preliminary data.</text>
</comment>
<feature type="transmembrane region" description="Helical" evidence="6">
    <location>
        <begin position="26"/>
        <end position="44"/>
    </location>
</feature>
<dbReference type="GO" id="GO:0022857">
    <property type="term" value="F:transmembrane transporter activity"/>
    <property type="evidence" value="ECO:0007669"/>
    <property type="project" value="InterPro"/>
</dbReference>
<proteinExistence type="inferred from homology"/>
<accession>A0A1E5V538</accession>
<feature type="transmembrane region" description="Helical" evidence="6">
    <location>
        <begin position="211"/>
        <end position="234"/>
    </location>
</feature>
<evidence type="ECO:0000313" key="8">
    <source>
        <dbReference type="Proteomes" id="UP000095767"/>
    </source>
</evidence>
<keyword evidence="5 6" id="KW-0472">Membrane</keyword>
<feature type="transmembrane region" description="Helical" evidence="6">
    <location>
        <begin position="870"/>
        <end position="887"/>
    </location>
</feature>
<evidence type="ECO:0000256" key="3">
    <source>
        <dbReference type="ARBA" id="ARBA00022692"/>
    </source>
</evidence>
<feature type="transmembrane region" description="Helical" evidence="6">
    <location>
        <begin position="1389"/>
        <end position="1409"/>
    </location>
</feature>
<sequence>MALQGLVDWKGRPVNSKRHGGVKATMFIYFLVVMTNIGNIPMLLNVVSYLHGKMHMGIADASTTATNFFGAICVFTMFGAFISDSYIKRFYTILIFAPIEILGYMLLACQAHFPSLHPPPCDITNHPDECTAVSGRNLSLLTLGLYVIPLGEGAVRVCAAALGGDQFDGDDPQELRGKISFFNWYAFCISLGGFVGLVFVVWVQNNEGWDLGFVISALVALLGAVVLLAGLPFYRHQKPTGSPLTRILQVFVAAFRKRNLSVPENLMEMNEATELTFTSVEVLERTSGFKFLDKSAVDDGDKRRWSLCTVTQVEEAKIILRMLPVFVSSVLGYLPIPLLLTFTVQQGGTMDTRLGGTHVPPASLFVIPIVFQMLILVAYDRAVVPWLRRVTGYAGGITHLQRIGVGFASNVVALAVAAAVERRRRARGGAAAAEMSVFWLTPQFFLLGVMDVTSFVGLLEFFYSEASAGMKSIGSAVFFCILGVASWLGSFLIQVVNRATARHGRGTGWLDGANLNAGRLDLFYWLLALFGVVSLVLYLFCAWRYTYRHDPKMQSTMEDDRVSPASTKEAAMDWKHEAVINLSCMKFYNIVIISFRVLNSLGRFGPCQVQGYMLLACQAHLPSLHPPPCDMINHPNECTPVSGRSLSLLTLGLYLVPIGESSLRACAAALGGDQFDGDDPTELHGKLSFFNWYEICISLGGFLGLVFLVWVQDNEGWGLGFALPALLVLVGTVVVGVGLPFYRHQKPTGSPVTRVLQVFVAAFRKRKLPLTENLMEMPEVIDGTGTSVEFIDRTSGFKFLDKAAVDDGDRRRWSLCTVTQVEEAKIILRMLPIFLSSTSAYVPFSLLLSLTVQQGGTMDTRLGAINIPPGSLFVVPIIFQMVLLITYDRAIVPWLRHVTGYAGGVTNLQRVGVGFVCSALALATAAVVEGRRRRRASVAGAPPMSAFWLTPQFFVISVMDVTSFVGLLEFFSREASAGMKSIGSSIVFCVLGIGSWLGSLLIQVVNHATAHGGGGHAHGWLDGANLNASRLDLFYWLLAMLGLVSFVLYLFCAWKYTYRHDPRMQATTGDDKVSLPASSTKQATVDADIPAGYVLLAFQAHFPSLHPPPCDMINHPKECTPVSGRNLSLLTLGLYLIPIGEGSMRACAAALGGDQFDGDDPTELHGKISFFNWFAFGISLGGFLGLVFLVWVQDNKGWGLSFALAALMVLVGTVVVSGGLPFYRHQKPTGSPLTRIFLVFVAAFRKRKLSLPENLMEMHAVTEGTGTNVEFMERTSDYKFLDKAAVDDGDTRGWSLRTTTEVEEAKIILRMLPIFLASVLGNIPIPLLLSLTVQQGGTMDTRLGGTSIPPASLFVVPIVFQMLILVAYDRAFVPWLRRATGYAGGVTHLQRVGVGFACSVMAVTVAAVVEGRRRSGASAGAPPMSVFWLTPQFFLLGVMDVTSFVGLLEFFYSEASAGMKSIGGAIVFCILGVSSWFGSFLIQVVNHATARRGGGHGWLDGANLNASRLDLFYWLLAMFGLVSFFLYMLCAWRYTYRHDSRMQAAIDDDKVSPASVKQATV</sequence>
<feature type="transmembrane region" description="Helical" evidence="6">
    <location>
        <begin position="475"/>
        <end position="496"/>
    </location>
</feature>
<feature type="transmembrane region" description="Helical" evidence="6">
    <location>
        <begin position="1348"/>
        <end position="1368"/>
    </location>
</feature>
<feature type="transmembrane region" description="Helical" evidence="6">
    <location>
        <begin position="948"/>
        <end position="970"/>
    </location>
</feature>
<feature type="transmembrane region" description="Helical" evidence="6">
    <location>
        <begin position="522"/>
        <end position="543"/>
    </location>
</feature>
<dbReference type="SUPFAM" id="SSF103473">
    <property type="entry name" value="MFS general substrate transporter"/>
    <property type="match status" value="3"/>
</dbReference>
<feature type="transmembrane region" description="Helical" evidence="6">
    <location>
        <begin position="400"/>
        <end position="420"/>
    </location>
</feature>
<keyword evidence="8" id="KW-1185">Reference proteome</keyword>
<evidence type="ECO:0000256" key="5">
    <source>
        <dbReference type="ARBA" id="ARBA00023136"/>
    </source>
</evidence>
<comment type="subcellular location">
    <subcellularLocation>
        <location evidence="1">Membrane</location>
        <topology evidence="1">Multi-pass membrane protein</topology>
    </subcellularLocation>
</comment>
<feature type="transmembrane region" description="Helical" evidence="6">
    <location>
        <begin position="184"/>
        <end position="205"/>
    </location>
</feature>
<feature type="transmembrane region" description="Helical" evidence="6">
    <location>
        <begin position="143"/>
        <end position="163"/>
    </location>
</feature>
<feature type="transmembrane region" description="Helical" evidence="6">
    <location>
        <begin position="982"/>
        <end position="1002"/>
    </location>
</feature>
<dbReference type="PANTHER" id="PTHR11654">
    <property type="entry name" value="OLIGOPEPTIDE TRANSPORTER-RELATED"/>
    <property type="match status" value="1"/>
</dbReference>
<dbReference type="Gene3D" id="1.20.1250.20">
    <property type="entry name" value="MFS general substrate transporter like domains"/>
    <property type="match status" value="3"/>
</dbReference>
<organism evidence="7 8">
    <name type="scientific">Dichanthelium oligosanthes</name>
    <dbReference type="NCBI Taxonomy" id="888268"/>
    <lineage>
        <taxon>Eukaryota</taxon>
        <taxon>Viridiplantae</taxon>
        <taxon>Streptophyta</taxon>
        <taxon>Embryophyta</taxon>
        <taxon>Tracheophyta</taxon>
        <taxon>Spermatophyta</taxon>
        <taxon>Magnoliopsida</taxon>
        <taxon>Liliopsida</taxon>
        <taxon>Poales</taxon>
        <taxon>Poaceae</taxon>
        <taxon>PACMAD clade</taxon>
        <taxon>Panicoideae</taxon>
        <taxon>Panicodae</taxon>
        <taxon>Paniceae</taxon>
        <taxon>Dichantheliinae</taxon>
        <taxon>Dichanthelium</taxon>
    </lineage>
</organism>
<dbReference type="Proteomes" id="UP000095767">
    <property type="component" value="Unassembled WGS sequence"/>
</dbReference>
<gene>
    <name evidence="7" type="ORF">BAE44_0018759</name>
</gene>
<protein>
    <submittedName>
        <fullName evidence="7">Protein NRT1/ PTR FAMILY 4.3</fullName>
    </submittedName>
</protein>
<dbReference type="Pfam" id="PF00854">
    <property type="entry name" value="PTR2"/>
    <property type="match status" value="3"/>
</dbReference>
<feature type="transmembrane region" description="Helical" evidence="6">
    <location>
        <begin position="64"/>
        <end position="83"/>
    </location>
</feature>
<feature type="transmembrane region" description="Helical" evidence="6">
    <location>
        <begin position="1307"/>
        <end position="1328"/>
    </location>
</feature>
<dbReference type="FunFam" id="1.20.1250.20:FF:000331">
    <property type="entry name" value="Protein NRT1/ PTR FAMILY 4.2"/>
    <property type="match status" value="3"/>
</dbReference>
<dbReference type="OrthoDB" id="8904098at2759"/>
<feature type="transmembrane region" description="Helical" evidence="6">
    <location>
        <begin position="1170"/>
        <end position="1192"/>
    </location>
</feature>
<dbReference type="InterPro" id="IPR036259">
    <property type="entry name" value="MFS_trans_sf"/>
</dbReference>
<feature type="transmembrane region" description="Helical" evidence="6">
    <location>
        <begin position="717"/>
        <end position="742"/>
    </location>
</feature>
<comment type="similarity">
    <text evidence="2">Belongs to the major facilitator superfamily. Proton-dependent oligopeptide transporter (POT/PTR) (TC 2.A.17) family.</text>
</comment>
<feature type="transmembrane region" description="Helical" evidence="6">
    <location>
        <begin position="1033"/>
        <end position="1054"/>
    </location>
</feature>
<evidence type="ECO:0000256" key="4">
    <source>
        <dbReference type="ARBA" id="ARBA00022989"/>
    </source>
</evidence>
<dbReference type="InterPro" id="IPR000109">
    <property type="entry name" value="POT_fam"/>
</dbReference>
<dbReference type="GO" id="GO:0016020">
    <property type="term" value="C:membrane"/>
    <property type="evidence" value="ECO:0007669"/>
    <property type="project" value="UniProtKB-SubCell"/>
</dbReference>
<feature type="transmembrane region" description="Helical" evidence="6">
    <location>
        <begin position="1464"/>
        <end position="1485"/>
    </location>
</feature>
<evidence type="ECO:0000256" key="6">
    <source>
        <dbReference type="SAM" id="Phobius"/>
    </source>
</evidence>
<feature type="transmembrane region" description="Helical" evidence="6">
    <location>
        <begin position="440"/>
        <end position="463"/>
    </location>
</feature>
<dbReference type="EMBL" id="LWDX02051393">
    <property type="protein sequence ID" value="OEL20221.1"/>
    <property type="molecule type" value="Genomic_DNA"/>
</dbReference>
<feature type="transmembrane region" description="Helical" evidence="6">
    <location>
        <begin position="1429"/>
        <end position="1452"/>
    </location>
</feature>
<feature type="transmembrane region" description="Helical" evidence="6">
    <location>
        <begin position="90"/>
        <end position="113"/>
    </location>
</feature>
<reference evidence="7 8" key="1">
    <citation type="submission" date="2016-09" db="EMBL/GenBank/DDBJ databases">
        <title>The draft genome of Dichanthelium oligosanthes: A C3 panicoid grass species.</title>
        <authorList>
            <person name="Studer A.J."/>
            <person name="Schnable J.C."/>
            <person name="Brutnell T.P."/>
        </authorList>
    </citation>
    <scope>NUCLEOTIDE SEQUENCE [LARGE SCALE GENOMIC DNA]</scope>
    <source>
        <strain evidence="8">cv. Kellogg 1175</strain>
        <tissue evidence="7">Leaf</tissue>
    </source>
</reference>
<feature type="transmembrane region" description="Helical" evidence="6">
    <location>
        <begin position="692"/>
        <end position="711"/>
    </location>
</feature>
<keyword evidence="4 6" id="KW-1133">Transmembrane helix</keyword>
<evidence type="ECO:0000256" key="1">
    <source>
        <dbReference type="ARBA" id="ARBA00004141"/>
    </source>
</evidence>
<feature type="transmembrane region" description="Helical" evidence="6">
    <location>
        <begin position="830"/>
        <end position="850"/>
    </location>
</feature>
<evidence type="ECO:0000313" key="7">
    <source>
        <dbReference type="EMBL" id="OEL20221.1"/>
    </source>
</evidence>
<feature type="transmembrane region" description="Helical" evidence="6">
    <location>
        <begin position="362"/>
        <end position="379"/>
    </location>
</feature>
<feature type="transmembrane region" description="Helical" evidence="6">
    <location>
        <begin position="1198"/>
        <end position="1223"/>
    </location>
</feature>
<feature type="transmembrane region" description="Helical" evidence="6">
    <location>
        <begin position="1511"/>
        <end position="1532"/>
    </location>
</feature>
<evidence type="ECO:0000256" key="2">
    <source>
        <dbReference type="ARBA" id="ARBA00005982"/>
    </source>
</evidence>
<feature type="transmembrane region" description="Helical" evidence="6">
    <location>
        <begin position="908"/>
        <end position="928"/>
    </location>
</feature>
<name>A0A1E5V538_9POAL</name>